<dbReference type="InterPro" id="IPR019775">
    <property type="entry name" value="WD40_repeat_CS"/>
</dbReference>
<dbReference type="EMBL" id="LGRX02005428">
    <property type="protein sequence ID" value="KAK3278453.1"/>
    <property type="molecule type" value="Genomic_DNA"/>
</dbReference>
<dbReference type="Proteomes" id="UP001190700">
    <property type="component" value="Unassembled WGS sequence"/>
</dbReference>
<accession>A0AAE0GI93</accession>
<comment type="caution">
    <text evidence="8">The sequence shown here is derived from an EMBL/GenBank/DDBJ whole genome shotgun (WGS) entry which is preliminary data.</text>
</comment>
<feature type="repeat" description="WD" evidence="6">
    <location>
        <begin position="262"/>
        <end position="304"/>
    </location>
</feature>
<dbReference type="InterPro" id="IPR001680">
    <property type="entry name" value="WD40_rpt"/>
</dbReference>
<evidence type="ECO:0000313" key="8">
    <source>
        <dbReference type="EMBL" id="KAK3278453.1"/>
    </source>
</evidence>
<evidence type="ECO:0000313" key="9">
    <source>
        <dbReference type="Proteomes" id="UP001190700"/>
    </source>
</evidence>
<dbReference type="GO" id="GO:0006974">
    <property type="term" value="P:DNA damage response"/>
    <property type="evidence" value="ECO:0007669"/>
    <property type="project" value="UniProtKB-KW"/>
</dbReference>
<reference evidence="8 9" key="1">
    <citation type="journal article" date="2015" name="Genome Biol. Evol.">
        <title>Comparative Genomics of a Bacterivorous Green Alga Reveals Evolutionary Causalities and Consequences of Phago-Mixotrophic Mode of Nutrition.</title>
        <authorList>
            <person name="Burns J.A."/>
            <person name="Paasch A."/>
            <person name="Narechania A."/>
            <person name="Kim E."/>
        </authorList>
    </citation>
    <scope>NUCLEOTIDE SEQUENCE [LARGE SCALE GENOMIC DNA]</scope>
    <source>
        <strain evidence="8 9">PLY_AMNH</strain>
    </source>
</reference>
<evidence type="ECO:0000256" key="7">
    <source>
        <dbReference type="SAM" id="MobiDB-lite"/>
    </source>
</evidence>
<dbReference type="AlphaFoldDB" id="A0AAE0GI93"/>
<name>A0AAE0GI93_9CHLO</name>
<dbReference type="GO" id="GO:0003677">
    <property type="term" value="F:DNA binding"/>
    <property type="evidence" value="ECO:0007669"/>
    <property type="project" value="UniProtKB-KW"/>
</dbReference>
<comment type="similarity">
    <text evidence="1">Belongs to the WD repeat DDB2/WDR76 family.</text>
</comment>
<dbReference type="Gene3D" id="2.130.10.10">
    <property type="entry name" value="YVTN repeat-like/Quinoprotein amine dehydrogenase"/>
    <property type="match status" value="1"/>
</dbReference>
<dbReference type="PROSITE" id="PS00678">
    <property type="entry name" value="WD_REPEATS_1"/>
    <property type="match status" value="1"/>
</dbReference>
<keyword evidence="5" id="KW-0238">DNA-binding</keyword>
<protein>
    <submittedName>
        <fullName evidence="8">Uncharacterized protein</fullName>
    </submittedName>
</protein>
<keyword evidence="4" id="KW-0227">DNA damage</keyword>
<dbReference type="SUPFAM" id="SSF50978">
    <property type="entry name" value="WD40 repeat-like"/>
    <property type="match status" value="1"/>
</dbReference>
<evidence type="ECO:0000256" key="4">
    <source>
        <dbReference type="ARBA" id="ARBA00022763"/>
    </source>
</evidence>
<organism evidence="8 9">
    <name type="scientific">Cymbomonas tetramitiformis</name>
    <dbReference type="NCBI Taxonomy" id="36881"/>
    <lineage>
        <taxon>Eukaryota</taxon>
        <taxon>Viridiplantae</taxon>
        <taxon>Chlorophyta</taxon>
        <taxon>Pyramimonadophyceae</taxon>
        <taxon>Pyramimonadales</taxon>
        <taxon>Pyramimonadaceae</taxon>
        <taxon>Cymbomonas</taxon>
    </lineage>
</organism>
<proteinExistence type="inferred from homology"/>
<evidence type="ECO:0000256" key="1">
    <source>
        <dbReference type="ARBA" id="ARBA00005434"/>
    </source>
</evidence>
<dbReference type="GO" id="GO:0005634">
    <property type="term" value="C:nucleus"/>
    <property type="evidence" value="ECO:0007669"/>
    <property type="project" value="TreeGrafter"/>
</dbReference>
<dbReference type="PANTHER" id="PTHR14773">
    <property type="entry name" value="WD REPEAT-CONTAINING PROTEIN 76"/>
    <property type="match status" value="1"/>
</dbReference>
<dbReference type="SMART" id="SM00320">
    <property type="entry name" value="WD40"/>
    <property type="match status" value="6"/>
</dbReference>
<feature type="repeat" description="WD" evidence="6">
    <location>
        <begin position="216"/>
        <end position="251"/>
    </location>
</feature>
<feature type="non-terminal residue" evidence="8">
    <location>
        <position position="1"/>
    </location>
</feature>
<dbReference type="InterPro" id="IPR015943">
    <property type="entry name" value="WD40/YVTN_repeat-like_dom_sf"/>
</dbReference>
<keyword evidence="2 6" id="KW-0853">WD repeat</keyword>
<evidence type="ECO:0000256" key="2">
    <source>
        <dbReference type="ARBA" id="ARBA00022574"/>
    </source>
</evidence>
<dbReference type="PROSITE" id="PS50294">
    <property type="entry name" value="WD_REPEATS_REGION"/>
    <property type="match status" value="1"/>
</dbReference>
<dbReference type="Pfam" id="PF00400">
    <property type="entry name" value="WD40"/>
    <property type="match status" value="2"/>
</dbReference>
<evidence type="ECO:0000256" key="5">
    <source>
        <dbReference type="ARBA" id="ARBA00023125"/>
    </source>
</evidence>
<dbReference type="GO" id="GO:2000001">
    <property type="term" value="P:regulation of DNA damage checkpoint"/>
    <property type="evidence" value="ECO:0007669"/>
    <property type="project" value="TreeGrafter"/>
</dbReference>
<dbReference type="PROSITE" id="PS50082">
    <property type="entry name" value="WD_REPEATS_2"/>
    <property type="match status" value="2"/>
</dbReference>
<gene>
    <name evidence="8" type="ORF">CYMTET_13611</name>
</gene>
<feature type="region of interest" description="Disordered" evidence="7">
    <location>
        <begin position="42"/>
        <end position="67"/>
    </location>
</feature>
<keyword evidence="3" id="KW-0677">Repeat</keyword>
<sequence>PLRLLRICSPPAQHPSLPSSPIFFEASFALLPLVPPSPCNCQRVSSAPQDGGGRPSSAASLGSGEKADAEDRRRGCYWLQVVKNAVTHVQFHPSSDRLLLAAADKSGHVGLWDVNNAEGIAEDGVLLFKPHLQYVSGLRWAGAPSGGSCQLYSCSYDGSVRRLDPETAQFLEVYGSDEDEYSAMDLARDGSILYIGDNDGACHVVDSRMGSAVSSVQLHLKKLNTVSLEPGEERVLATATGDGTVRVWDVRKLAPGVKPLATLPHQKSVQSAVFDPSCSGRLLSTSYDDKLTIWEPTPSRAASEGWLSSGKSAQRAASIKHNNQTGRWILPFRAVWAPAGDGLLVGSMDRSLEVFSAAGSKLSKHSNAELMTAIPARNHVHPLLAAVAGGTGSGRVHLFR</sequence>
<evidence type="ECO:0000256" key="6">
    <source>
        <dbReference type="PROSITE-ProRule" id="PRU00221"/>
    </source>
</evidence>
<evidence type="ECO:0000256" key="3">
    <source>
        <dbReference type="ARBA" id="ARBA00022737"/>
    </source>
</evidence>
<dbReference type="InterPro" id="IPR036322">
    <property type="entry name" value="WD40_repeat_dom_sf"/>
</dbReference>
<dbReference type="InterPro" id="IPR050853">
    <property type="entry name" value="WD_repeat_DNA-damage-binding"/>
</dbReference>
<dbReference type="PANTHER" id="PTHR14773:SF0">
    <property type="entry name" value="WD REPEAT-CONTAINING PROTEIN 76"/>
    <property type="match status" value="1"/>
</dbReference>
<keyword evidence="9" id="KW-1185">Reference proteome</keyword>